<dbReference type="EMBL" id="CP064795">
    <property type="protein sequence ID" value="QPG06969.1"/>
    <property type="molecule type" value="Genomic_DNA"/>
</dbReference>
<name>A0A7S9DZU1_9ALTE</name>
<keyword evidence="2" id="KW-1185">Reference proteome</keyword>
<evidence type="ECO:0000313" key="1">
    <source>
        <dbReference type="EMBL" id="QPG06969.1"/>
    </source>
</evidence>
<gene>
    <name evidence="1" type="ORF">IT774_07650</name>
</gene>
<organism evidence="1 2">
    <name type="scientific">Salinimonas marina</name>
    <dbReference type="NCBI Taxonomy" id="2785918"/>
    <lineage>
        <taxon>Bacteria</taxon>
        <taxon>Pseudomonadati</taxon>
        <taxon>Pseudomonadota</taxon>
        <taxon>Gammaproteobacteria</taxon>
        <taxon>Alteromonadales</taxon>
        <taxon>Alteromonadaceae</taxon>
        <taxon>Alteromonas/Salinimonas group</taxon>
        <taxon>Salinimonas</taxon>
    </lineage>
</organism>
<proteinExistence type="predicted"/>
<sequence length="385" mass="43560">MANYNVRVEYDFETDKIYVTPGEVDWLKGGDKLTFVDGGYASDLQVDWFETDYWNHGTGTIGAGGYTLRRHVGETDTLRIRCRGKTVYIVTRRRNKDTYPDSFNFPSQSGLDPKVMYSATANITGTNYPAQVTIKHTKADGSVTTTNKGVHSSGTFTFWFTAPYDYDLTDTFEVDFGGRKDTFTVSTKKWPTVDQKVNFPHTSPPFGLRDIGEFFGWNGTHPKLTEFYRGGGLVPSIEQNQGIPRSGRIKITDFVGCASALYFIYRPGYKRVEENTLNAAYTRSLTWNVLTDYTVGYGATANDLEYRYTINREDNWGNNDFTFTSRTGSPGTWSPTNTWVKVEGHGPMNTERIYSGTITFYVRNRQNNSWSISVNVPFDIIFSGP</sequence>
<dbReference type="AlphaFoldDB" id="A0A7S9DZU1"/>
<dbReference type="Proteomes" id="UP000595095">
    <property type="component" value="Chromosome"/>
</dbReference>
<dbReference type="KEGG" id="smaa:IT774_07650"/>
<reference evidence="1 2" key="1">
    <citation type="submission" date="2020-11" db="EMBL/GenBank/DDBJ databases">
        <title>Complete genome sequence for Salinimonas sp. strain G2-b.</title>
        <authorList>
            <person name="Park S.-J."/>
        </authorList>
    </citation>
    <scope>NUCLEOTIDE SEQUENCE [LARGE SCALE GENOMIC DNA]</scope>
    <source>
        <strain evidence="1 2">G2-b</strain>
    </source>
</reference>
<protein>
    <submittedName>
        <fullName evidence="1">Uncharacterized protein</fullName>
    </submittedName>
</protein>
<evidence type="ECO:0000313" key="2">
    <source>
        <dbReference type="Proteomes" id="UP000595095"/>
    </source>
</evidence>
<dbReference type="RefSeq" id="WP_195812041.1">
    <property type="nucleotide sequence ID" value="NZ_CP064795.1"/>
</dbReference>
<accession>A0A7S9DZU1</accession>